<comment type="catalytic activity">
    <reaction evidence="1 8">
        <text>Cleavage of hydrophobic, N-terminal signal or leader sequences from secreted and periplasmic proteins.</text>
        <dbReference type="EC" id="3.4.21.89"/>
    </reaction>
</comment>
<feature type="domain" description="Peptidase S26" evidence="10">
    <location>
        <begin position="17"/>
        <end position="207"/>
    </location>
</feature>
<evidence type="ECO:0000256" key="6">
    <source>
        <dbReference type="ARBA" id="ARBA00022801"/>
    </source>
</evidence>
<dbReference type="GO" id="GO:0009003">
    <property type="term" value="F:signal peptidase activity"/>
    <property type="evidence" value="ECO:0007669"/>
    <property type="project" value="UniProtKB-EC"/>
</dbReference>
<comment type="subcellular location">
    <subcellularLocation>
        <location evidence="9">Membrane</location>
        <topology evidence="9">Single-pass type II membrane protein</topology>
    </subcellularLocation>
</comment>
<comment type="caution">
    <text evidence="11">The sequence shown here is derived from an EMBL/GenBank/DDBJ whole genome shotgun (WGS) entry which is preliminary data.</text>
</comment>
<reference evidence="11 12" key="1">
    <citation type="submission" date="2017-12" db="EMBL/GenBank/DDBJ databases">
        <title>Draft genome sequence of Ralstonia pickettii 52.</title>
        <authorList>
            <person name="Zheng B."/>
        </authorList>
    </citation>
    <scope>NUCLEOTIDE SEQUENCE [LARGE SCALE GENOMIC DNA]</scope>
    <source>
        <strain evidence="11 12">52</strain>
    </source>
</reference>
<dbReference type="CDD" id="cd06530">
    <property type="entry name" value="S26_SPase_I"/>
    <property type="match status" value="1"/>
</dbReference>
<organism evidence="11 12">
    <name type="scientific">Ralstonia pickettii</name>
    <name type="common">Burkholderia pickettii</name>
    <dbReference type="NCBI Taxonomy" id="329"/>
    <lineage>
        <taxon>Bacteria</taxon>
        <taxon>Pseudomonadati</taxon>
        <taxon>Pseudomonadota</taxon>
        <taxon>Betaproteobacteria</taxon>
        <taxon>Burkholderiales</taxon>
        <taxon>Burkholderiaceae</taxon>
        <taxon>Ralstonia</taxon>
    </lineage>
</organism>
<evidence type="ECO:0000256" key="8">
    <source>
        <dbReference type="RuleBase" id="RU003993"/>
    </source>
</evidence>
<dbReference type="PRINTS" id="PR00727">
    <property type="entry name" value="LEADERPTASE"/>
</dbReference>
<dbReference type="AlphaFoldDB" id="A0A2N4TL65"/>
<evidence type="ECO:0000256" key="5">
    <source>
        <dbReference type="ARBA" id="ARBA00022670"/>
    </source>
</evidence>
<accession>A0A2N4TL65</accession>
<protein>
    <recommendedName>
        <fullName evidence="4 8">Signal peptidase I</fullName>
        <ecNumber evidence="3 8">3.4.21.89</ecNumber>
    </recommendedName>
</protein>
<evidence type="ECO:0000256" key="9">
    <source>
        <dbReference type="RuleBase" id="RU362042"/>
    </source>
</evidence>
<dbReference type="Pfam" id="PF10502">
    <property type="entry name" value="Peptidase_S26"/>
    <property type="match status" value="1"/>
</dbReference>
<dbReference type="PANTHER" id="PTHR43390:SF1">
    <property type="entry name" value="CHLOROPLAST PROCESSING PEPTIDASE"/>
    <property type="match status" value="1"/>
</dbReference>
<dbReference type="GO" id="GO:0016020">
    <property type="term" value="C:membrane"/>
    <property type="evidence" value="ECO:0007669"/>
    <property type="project" value="UniProtKB-SubCell"/>
</dbReference>
<dbReference type="EC" id="3.4.21.89" evidence="3 8"/>
<dbReference type="InterPro" id="IPR019756">
    <property type="entry name" value="Pept_S26A_signal_pept_1_Ser-AS"/>
</dbReference>
<keyword evidence="5 8" id="KW-0645">Protease</keyword>
<dbReference type="PROSITE" id="PS00501">
    <property type="entry name" value="SPASE_I_1"/>
    <property type="match status" value="1"/>
</dbReference>
<dbReference type="GO" id="GO:0004252">
    <property type="term" value="F:serine-type endopeptidase activity"/>
    <property type="evidence" value="ECO:0007669"/>
    <property type="project" value="InterPro"/>
</dbReference>
<dbReference type="GO" id="GO:0006465">
    <property type="term" value="P:signal peptide processing"/>
    <property type="evidence" value="ECO:0007669"/>
    <property type="project" value="InterPro"/>
</dbReference>
<dbReference type="InterPro" id="IPR036286">
    <property type="entry name" value="LexA/Signal_pep-like_sf"/>
</dbReference>
<dbReference type="OrthoDB" id="9815782at2"/>
<keyword evidence="6 8" id="KW-0378">Hydrolase</keyword>
<feature type="active site" evidence="7">
    <location>
        <position position="95"/>
    </location>
</feature>
<gene>
    <name evidence="11" type="primary">lepB</name>
    <name evidence="11" type="ORF">C0Q88_21815</name>
</gene>
<dbReference type="PANTHER" id="PTHR43390">
    <property type="entry name" value="SIGNAL PEPTIDASE I"/>
    <property type="match status" value="1"/>
</dbReference>
<dbReference type="PROSITE" id="PS00760">
    <property type="entry name" value="SPASE_I_2"/>
    <property type="match status" value="1"/>
</dbReference>
<dbReference type="InterPro" id="IPR019758">
    <property type="entry name" value="Pept_S26A_signal_pept_1_CS"/>
</dbReference>
<dbReference type="InterPro" id="IPR000223">
    <property type="entry name" value="Pept_S26A_signal_pept_1"/>
</dbReference>
<dbReference type="InterPro" id="IPR019757">
    <property type="entry name" value="Pept_S26A_signal_pept_1_Lys-AS"/>
</dbReference>
<dbReference type="RefSeq" id="WP_102067275.1">
    <property type="nucleotide sequence ID" value="NZ_PKQE01000006.1"/>
</dbReference>
<evidence type="ECO:0000256" key="4">
    <source>
        <dbReference type="ARBA" id="ARBA00019232"/>
    </source>
</evidence>
<comment type="similarity">
    <text evidence="2 9">Belongs to the peptidase S26 family.</text>
</comment>
<dbReference type="InterPro" id="IPR019533">
    <property type="entry name" value="Peptidase_S26"/>
</dbReference>
<dbReference type="Gene3D" id="2.10.109.10">
    <property type="entry name" value="Umud Fragment, subunit A"/>
    <property type="match status" value="1"/>
</dbReference>
<evidence type="ECO:0000256" key="7">
    <source>
        <dbReference type="PIRSR" id="PIRSR600223-1"/>
    </source>
</evidence>
<dbReference type="Proteomes" id="UP000234456">
    <property type="component" value="Unassembled WGS sequence"/>
</dbReference>
<evidence type="ECO:0000256" key="3">
    <source>
        <dbReference type="ARBA" id="ARBA00013208"/>
    </source>
</evidence>
<dbReference type="NCBIfam" id="TIGR02227">
    <property type="entry name" value="sigpep_I_bact"/>
    <property type="match status" value="1"/>
</dbReference>
<sequence>MKLLASGLRAARDNKRFLVGMSLLFAFRACIADWAVVPSGSMNPTLIEGDYILMNRLAYGVRVPATTVWLKRGSDPRRGDVVVFSSPEDGTKLVKRLIGLPGDVVEMRDEALYINRERIAYAPLPDVAPGTLPQATATLPHELWSEALPGREHTVMVLPEVRALRSFGPITVPQDHYLMLGDNRDNSRDSRYFGLVPRKNLIARASHVALSFDPDHWYMPRVARIGKPLD</sequence>
<evidence type="ECO:0000259" key="10">
    <source>
        <dbReference type="Pfam" id="PF10502"/>
    </source>
</evidence>
<evidence type="ECO:0000256" key="2">
    <source>
        <dbReference type="ARBA" id="ARBA00009370"/>
    </source>
</evidence>
<evidence type="ECO:0000313" key="11">
    <source>
        <dbReference type="EMBL" id="PLC40449.1"/>
    </source>
</evidence>
<proteinExistence type="inferred from homology"/>
<evidence type="ECO:0000256" key="1">
    <source>
        <dbReference type="ARBA" id="ARBA00000677"/>
    </source>
</evidence>
<dbReference type="EMBL" id="PKQE01000006">
    <property type="protein sequence ID" value="PLC40449.1"/>
    <property type="molecule type" value="Genomic_DNA"/>
</dbReference>
<dbReference type="PROSITE" id="PS00761">
    <property type="entry name" value="SPASE_I_3"/>
    <property type="match status" value="1"/>
</dbReference>
<evidence type="ECO:0000313" key="12">
    <source>
        <dbReference type="Proteomes" id="UP000234456"/>
    </source>
</evidence>
<feature type="active site" evidence="7">
    <location>
        <position position="41"/>
    </location>
</feature>
<name>A0A2N4TL65_RALPI</name>
<dbReference type="SUPFAM" id="SSF51306">
    <property type="entry name" value="LexA/Signal peptidase"/>
    <property type="match status" value="1"/>
</dbReference>